<feature type="domain" description="N-acetyltransferase" evidence="5">
    <location>
        <begin position="160"/>
        <end position="302"/>
    </location>
</feature>
<reference evidence="6" key="2">
    <citation type="submission" date="2024-05" db="EMBL/GenBank/DDBJ databases">
        <authorList>
            <person name="Wolfe A."/>
        </authorList>
    </citation>
    <scope>NUCLEOTIDE SEQUENCE</scope>
    <source>
        <strain evidence="6">UMB1064</strain>
    </source>
</reference>
<keyword evidence="2 4" id="KW-0677">Repeat</keyword>
<feature type="binding site" evidence="4">
    <location>
        <position position="274"/>
    </location>
    <ligand>
        <name>1D-myo-inositol 2-(L-cysteinylamino)-2-deoxy-alpha-D-glucopyranoside</name>
        <dbReference type="ChEBI" id="CHEBI:58887"/>
    </ligand>
</feature>
<dbReference type="AlphaFoldDB" id="A0AAW9SV92"/>
<dbReference type="Gene3D" id="3.40.630.30">
    <property type="match status" value="1"/>
</dbReference>
<evidence type="ECO:0000256" key="3">
    <source>
        <dbReference type="ARBA" id="ARBA00023315"/>
    </source>
</evidence>
<feature type="binding site" evidence="4">
    <location>
        <begin position="279"/>
        <end position="284"/>
    </location>
    <ligand>
        <name>acetyl-CoA</name>
        <dbReference type="ChEBI" id="CHEBI:57288"/>
        <label>2</label>
    </ligand>
</feature>
<feature type="binding site" evidence="4">
    <location>
        <position position="236"/>
    </location>
    <ligand>
        <name>1D-myo-inositol 2-(L-cysteinylamino)-2-deoxy-alpha-D-glucopyranoside</name>
        <dbReference type="ChEBI" id="CHEBI:58887"/>
    </ligand>
</feature>
<dbReference type="RefSeq" id="WP_284826286.1">
    <property type="nucleotide sequence ID" value="NZ_JASOOY020000031.1"/>
</dbReference>
<feature type="binding site" evidence="4">
    <location>
        <position position="179"/>
    </location>
    <ligand>
        <name>1D-myo-inositol 2-(L-cysteinylamino)-2-deoxy-alpha-D-glucopyranoside</name>
        <dbReference type="ChEBI" id="CHEBI:58887"/>
    </ligand>
</feature>
<dbReference type="PROSITE" id="PS51186">
    <property type="entry name" value="GNAT"/>
    <property type="match status" value="2"/>
</dbReference>
<dbReference type="CDD" id="cd04301">
    <property type="entry name" value="NAT_SF"/>
    <property type="match status" value="2"/>
</dbReference>
<comment type="caution">
    <text evidence="6">The sequence shown here is derived from an EMBL/GenBank/DDBJ whole genome shotgun (WGS) entry which is preliminary data.</text>
</comment>
<dbReference type="GO" id="GO:0035447">
    <property type="term" value="F:mycothiol synthase activity"/>
    <property type="evidence" value="ECO:0007669"/>
    <property type="project" value="UniProtKB-UniRule"/>
</dbReference>
<feature type="binding site" evidence="4">
    <location>
        <position position="225"/>
    </location>
    <ligand>
        <name>1D-myo-inositol 2-(L-cysteinylamino)-2-deoxy-alpha-D-glucopyranoside</name>
        <dbReference type="ChEBI" id="CHEBI:58887"/>
    </ligand>
</feature>
<dbReference type="PANTHER" id="PTHR43617:SF31">
    <property type="entry name" value="MYCOTHIOL ACETYLTRANSFERASE"/>
    <property type="match status" value="1"/>
</dbReference>
<dbReference type="GO" id="GO:0008999">
    <property type="term" value="F:protein-N-terminal-alanine acetyltransferase activity"/>
    <property type="evidence" value="ECO:0007669"/>
    <property type="project" value="TreeGrafter"/>
</dbReference>
<evidence type="ECO:0000256" key="2">
    <source>
        <dbReference type="ARBA" id="ARBA00022737"/>
    </source>
</evidence>
<protein>
    <recommendedName>
        <fullName evidence="4">Mycothiol acetyltransferase</fullName>
        <shortName evidence="4">MSH acetyltransferase</shortName>
        <ecNumber evidence="4">2.3.1.189</ecNumber>
    </recommendedName>
    <alternativeName>
        <fullName evidence="4">Mycothiol synthase</fullName>
    </alternativeName>
</protein>
<evidence type="ECO:0000313" key="6">
    <source>
        <dbReference type="EMBL" id="MEO3717747.1"/>
    </source>
</evidence>
<dbReference type="InterPro" id="IPR000182">
    <property type="entry name" value="GNAT_dom"/>
</dbReference>
<comment type="caution">
    <text evidence="4">Lacks conserved residue(s) required for the propagation of feature annotation.</text>
</comment>
<accession>A0AAW9SV92</accession>
<feature type="binding site" evidence="4">
    <location>
        <begin position="240"/>
        <end position="242"/>
    </location>
    <ligand>
        <name>acetyl-CoA</name>
        <dbReference type="ChEBI" id="CHEBI:57288"/>
        <label>2</label>
    </ligand>
</feature>
<comment type="catalytic activity">
    <reaction evidence="4">
        <text>1D-myo-inositol 2-(L-cysteinylamino)-2-deoxy-alpha-D-glucopyranoside + acetyl-CoA = mycothiol + CoA + H(+)</text>
        <dbReference type="Rhea" id="RHEA:26172"/>
        <dbReference type="ChEBI" id="CHEBI:15378"/>
        <dbReference type="ChEBI" id="CHEBI:16768"/>
        <dbReference type="ChEBI" id="CHEBI:57287"/>
        <dbReference type="ChEBI" id="CHEBI:57288"/>
        <dbReference type="ChEBI" id="CHEBI:58887"/>
        <dbReference type="EC" id="2.3.1.189"/>
    </reaction>
</comment>
<comment type="similarity">
    <text evidence="4">Belongs to the acetyltransferase family. MshD subfamily.</text>
</comment>
<dbReference type="NCBIfam" id="TIGR03448">
    <property type="entry name" value="mycothiol_MshD"/>
    <property type="match status" value="1"/>
</dbReference>
<organism evidence="6 7">
    <name type="scientific">Corynebacterium amycolatum</name>
    <dbReference type="NCBI Taxonomy" id="43765"/>
    <lineage>
        <taxon>Bacteria</taxon>
        <taxon>Bacillati</taxon>
        <taxon>Actinomycetota</taxon>
        <taxon>Actinomycetes</taxon>
        <taxon>Mycobacteriales</taxon>
        <taxon>Corynebacteriaceae</taxon>
        <taxon>Corynebacterium</taxon>
    </lineage>
</organism>
<feature type="domain" description="N-acetyltransferase" evidence="5">
    <location>
        <begin position="1"/>
        <end position="151"/>
    </location>
</feature>
<feature type="binding site" evidence="4">
    <location>
        <begin position="247"/>
        <end position="253"/>
    </location>
    <ligand>
        <name>acetyl-CoA</name>
        <dbReference type="ChEBI" id="CHEBI:57288"/>
        <label>2</label>
    </ligand>
</feature>
<evidence type="ECO:0000256" key="4">
    <source>
        <dbReference type="HAMAP-Rule" id="MF_01698"/>
    </source>
</evidence>
<dbReference type="Pfam" id="PF13508">
    <property type="entry name" value="Acetyltransf_7"/>
    <property type="match status" value="1"/>
</dbReference>
<comment type="function">
    <text evidence="4">Catalyzes the transfer of acetyl from acetyl-CoA to desacetylmycothiol (Cys-GlcN-Ins) to form mycothiol.</text>
</comment>
<dbReference type="Pfam" id="PF00583">
    <property type="entry name" value="Acetyltransf_1"/>
    <property type="match status" value="1"/>
</dbReference>
<dbReference type="HAMAP" id="MF_01698">
    <property type="entry name" value="MshD"/>
    <property type="match status" value="1"/>
</dbReference>
<keyword evidence="3 4" id="KW-0012">Acyltransferase</keyword>
<reference evidence="6" key="1">
    <citation type="submission" date="2023-05" db="EMBL/GenBank/DDBJ databases">
        <authorList>
            <person name="Du J."/>
        </authorList>
    </citation>
    <scope>NUCLEOTIDE SEQUENCE</scope>
    <source>
        <strain evidence="6">UMB1064</strain>
    </source>
</reference>
<dbReference type="EC" id="2.3.1.189" evidence="4"/>
<gene>
    <name evidence="4 6" type="primary">mshD</name>
    <name evidence="6" type="ORF">QP460_009130</name>
</gene>
<dbReference type="InterPro" id="IPR016181">
    <property type="entry name" value="Acyl_CoA_acyltransferase"/>
</dbReference>
<feature type="binding site" evidence="4">
    <location>
        <position position="32"/>
    </location>
    <ligand>
        <name>1D-myo-inositol 2-(L-cysteinylamino)-2-deoxy-alpha-D-glucopyranoside</name>
        <dbReference type="ChEBI" id="CHEBI:58887"/>
    </ligand>
</feature>
<evidence type="ECO:0000313" key="7">
    <source>
        <dbReference type="Proteomes" id="UP001223646"/>
    </source>
</evidence>
<dbReference type="Proteomes" id="UP001223646">
    <property type="component" value="Unassembled WGS sequence"/>
</dbReference>
<dbReference type="SUPFAM" id="SSF55729">
    <property type="entry name" value="Acyl-CoA N-acyltransferases (Nat)"/>
    <property type="match status" value="1"/>
</dbReference>
<sequence length="302" mass="32951">MNVTELLDVDTTAASTLLQRAHSTDGVEAFGEAFVRGLDDDSFGHRHFAIIKNDRYLGLAAVAPDAMEMVVDPEFRRQGVGAKLLAHIDAEVGERLPIWAHGDVAGASRLAELTGRKVVRELLQMSVSGSALEKAAGDVDKRDDVEALTLTAARAKWGAAAVDRAWLAVNNEAFDWHPEQGGWSQPQLDRARDVQWFDPEGVFFAADVAGARDSAEEICGFHWTKWHAEESVPTGEVYVIGLSSKARGRGLGRWLTNVGLSHLRSRGAEKVILYVEGDNAPAVRTYRAVGFEVARRDVMYGA</sequence>
<dbReference type="GO" id="GO:0010125">
    <property type="term" value="P:mycothiol biosynthetic process"/>
    <property type="evidence" value="ECO:0007669"/>
    <property type="project" value="UniProtKB-UniRule"/>
</dbReference>
<dbReference type="PIRSF" id="PIRSF021524">
    <property type="entry name" value="MSH_acetyltransferase"/>
    <property type="match status" value="1"/>
</dbReference>
<dbReference type="InterPro" id="IPR017813">
    <property type="entry name" value="Mycothiol_AcTrfase"/>
</dbReference>
<dbReference type="InterPro" id="IPR050276">
    <property type="entry name" value="MshD_Acetyltransferase"/>
</dbReference>
<dbReference type="PANTHER" id="PTHR43617">
    <property type="entry name" value="L-AMINO ACID N-ACETYLTRANSFERASE"/>
    <property type="match status" value="1"/>
</dbReference>
<evidence type="ECO:0000256" key="1">
    <source>
        <dbReference type="ARBA" id="ARBA00022679"/>
    </source>
</evidence>
<keyword evidence="1 4" id="KW-0808">Transferase</keyword>
<name>A0AAW9SV92_CORAY</name>
<dbReference type="EMBL" id="JASOOY020000031">
    <property type="protein sequence ID" value="MEO3717747.1"/>
    <property type="molecule type" value="Genomic_DNA"/>
</dbReference>
<evidence type="ECO:0000259" key="5">
    <source>
        <dbReference type="PROSITE" id="PS51186"/>
    </source>
</evidence>
<comment type="subunit">
    <text evidence="4">Monomer.</text>
</comment>
<proteinExistence type="inferred from homology"/>